<keyword evidence="2" id="KW-1185">Reference proteome</keyword>
<gene>
    <name evidence="1" type="ORF">P153DRAFT_90348</name>
</gene>
<dbReference type="PANTHER" id="PTHR48219">
    <property type="entry name" value="VACUOLAR PROTEIN SORTING-ASSOCIATED PROTEIN 62-RELATED"/>
    <property type="match status" value="1"/>
</dbReference>
<dbReference type="EMBL" id="ML977515">
    <property type="protein sequence ID" value="KAF2125610.1"/>
    <property type="molecule type" value="Genomic_DNA"/>
</dbReference>
<evidence type="ECO:0000313" key="2">
    <source>
        <dbReference type="Proteomes" id="UP000799771"/>
    </source>
</evidence>
<dbReference type="GeneID" id="54413913"/>
<proteinExistence type="predicted"/>
<sequence length="402" mass="44351">MANKTFDYGDLRISMTSSYTWNWDDTGSGASRDVGVWTPNSQGDLYPVGSHVEPHHNDINGKRGSLIVGQNPNTKPSKSAVARPVDYTEIWRDTKSGATKNGAFWRPVPPAGYVALGDVGSDHNKPNVNKIWCVREDLVGYGRFLATSVWDDVKSGAAKDVSLWSVETDTVGIDGASNLPIAGDTFRTQGNYSRPDGEAARVLQLPIGKHFKQFDTAIPTLDAKKLPEKGKQYSNQEQCKVTLPFHCYFGPTHQASLDNIRNPFLDISRSIAWYVEGVWANQTPSAFSRAQEITCGVSKEEREEMTHSTGVDVSASYGIGLASGSVSLNYQFTYNTSTSFTEYSEKKVTESFQVDPYYAKVLFSKHVWIKCARYDSSVVLHQMEVISTDDLYFGGCKLPGGT</sequence>
<protein>
    <submittedName>
        <fullName evidence="1">Putative vacuolar protein sorting-associated protein</fullName>
    </submittedName>
</protein>
<dbReference type="Pfam" id="PF06101">
    <property type="entry name" value="Vps62"/>
    <property type="match status" value="1"/>
</dbReference>
<accession>A0A6A6A1A3</accession>
<dbReference type="Proteomes" id="UP000799771">
    <property type="component" value="Unassembled WGS sequence"/>
</dbReference>
<dbReference type="AlphaFoldDB" id="A0A6A6A1A3"/>
<dbReference type="OrthoDB" id="428159at2759"/>
<organism evidence="1 2">
    <name type="scientific">Dothidotthia symphoricarpi CBS 119687</name>
    <dbReference type="NCBI Taxonomy" id="1392245"/>
    <lineage>
        <taxon>Eukaryota</taxon>
        <taxon>Fungi</taxon>
        <taxon>Dikarya</taxon>
        <taxon>Ascomycota</taxon>
        <taxon>Pezizomycotina</taxon>
        <taxon>Dothideomycetes</taxon>
        <taxon>Pleosporomycetidae</taxon>
        <taxon>Pleosporales</taxon>
        <taxon>Dothidotthiaceae</taxon>
        <taxon>Dothidotthia</taxon>
    </lineage>
</organism>
<evidence type="ECO:0000313" key="1">
    <source>
        <dbReference type="EMBL" id="KAF2125610.1"/>
    </source>
</evidence>
<dbReference type="RefSeq" id="XP_033520002.1">
    <property type="nucleotide sequence ID" value="XM_033673481.1"/>
</dbReference>
<name>A0A6A6A1A3_9PLEO</name>
<reference evidence="1" key="1">
    <citation type="journal article" date="2020" name="Stud. Mycol.">
        <title>101 Dothideomycetes genomes: a test case for predicting lifestyles and emergence of pathogens.</title>
        <authorList>
            <person name="Haridas S."/>
            <person name="Albert R."/>
            <person name="Binder M."/>
            <person name="Bloem J."/>
            <person name="Labutti K."/>
            <person name="Salamov A."/>
            <person name="Andreopoulos B."/>
            <person name="Baker S."/>
            <person name="Barry K."/>
            <person name="Bills G."/>
            <person name="Bluhm B."/>
            <person name="Cannon C."/>
            <person name="Castanera R."/>
            <person name="Culley D."/>
            <person name="Daum C."/>
            <person name="Ezra D."/>
            <person name="Gonzalez J."/>
            <person name="Henrissat B."/>
            <person name="Kuo A."/>
            <person name="Liang C."/>
            <person name="Lipzen A."/>
            <person name="Lutzoni F."/>
            <person name="Magnuson J."/>
            <person name="Mondo S."/>
            <person name="Nolan M."/>
            <person name="Ohm R."/>
            <person name="Pangilinan J."/>
            <person name="Park H.-J."/>
            <person name="Ramirez L."/>
            <person name="Alfaro M."/>
            <person name="Sun H."/>
            <person name="Tritt A."/>
            <person name="Yoshinaga Y."/>
            <person name="Zwiers L.-H."/>
            <person name="Turgeon B."/>
            <person name="Goodwin S."/>
            <person name="Spatafora J."/>
            <person name="Crous P."/>
            <person name="Grigoriev I."/>
        </authorList>
    </citation>
    <scope>NUCLEOTIDE SEQUENCE</scope>
    <source>
        <strain evidence="1">CBS 119687</strain>
    </source>
</reference>
<dbReference type="PANTHER" id="PTHR48219:SF2">
    <property type="entry name" value="VACUOLAR PROTEIN SORTING-ASSOCIATED PROTEIN 62"/>
    <property type="match status" value="1"/>
</dbReference>
<dbReference type="InterPro" id="IPR009291">
    <property type="entry name" value="Vps62"/>
</dbReference>